<protein>
    <recommendedName>
        <fullName evidence="4">RAP domain-containing protein</fullName>
    </recommendedName>
</protein>
<evidence type="ECO:0000313" key="3">
    <source>
        <dbReference type="Proteomes" id="UP000053239"/>
    </source>
</evidence>
<gene>
    <name evidence="2" type="ORF">PVNG_03711</name>
</gene>
<name>A0A0J9WCM8_PLAVI</name>
<dbReference type="OrthoDB" id="9985850at2759"/>
<evidence type="ECO:0000256" key="1">
    <source>
        <dbReference type="SAM" id="MobiDB-lite"/>
    </source>
</evidence>
<reference evidence="2 3" key="1">
    <citation type="submission" date="2011-09" db="EMBL/GenBank/DDBJ databases">
        <title>The Genome Sequence of Plasmodium vivax North Korean.</title>
        <authorList>
            <consortium name="The Broad Institute Genome Sequencing Platform"/>
            <consortium name="The Broad Institute Genome Sequencing Center for Infectious Disease"/>
            <person name="Neafsey D."/>
            <person name="Carlton J."/>
            <person name="Barnwell J."/>
            <person name="Collins W."/>
            <person name="Escalante A."/>
            <person name="Mullikin J."/>
            <person name="Saul A."/>
            <person name="Guigo R."/>
            <person name="Camara F."/>
            <person name="Young S.K."/>
            <person name="Zeng Q."/>
            <person name="Gargeya S."/>
            <person name="Fitzgerald M."/>
            <person name="Haas B."/>
            <person name="Abouelleil A."/>
            <person name="Alvarado L."/>
            <person name="Arachchi H.M."/>
            <person name="Berlin A."/>
            <person name="Brown A."/>
            <person name="Chapman S.B."/>
            <person name="Chen Z."/>
            <person name="Dunbar C."/>
            <person name="Freedman E."/>
            <person name="Gearin G."/>
            <person name="Gellesch M."/>
            <person name="Goldberg J."/>
            <person name="Griggs A."/>
            <person name="Gujja S."/>
            <person name="Heiman D."/>
            <person name="Howarth C."/>
            <person name="Larson L."/>
            <person name="Lui A."/>
            <person name="MacDonald P.J.P."/>
            <person name="Montmayeur A."/>
            <person name="Murphy C."/>
            <person name="Neiman D."/>
            <person name="Pearson M."/>
            <person name="Priest M."/>
            <person name="Roberts A."/>
            <person name="Saif S."/>
            <person name="Shea T."/>
            <person name="Shenoy N."/>
            <person name="Sisk P."/>
            <person name="Stolte C."/>
            <person name="Sykes S."/>
            <person name="Wortman J."/>
            <person name="Nusbaum C."/>
            <person name="Birren B."/>
        </authorList>
    </citation>
    <scope>NUCLEOTIDE SEQUENCE [LARGE SCALE GENOMIC DNA]</scope>
    <source>
        <strain evidence="2 3">North Korean</strain>
    </source>
</reference>
<sequence>MHTNKLRIDFVGKRKNHGRLMRLSQGGLPAHLREFATGVGGESPSSCPPLSKAFVDPITPVQRPHSDKIFSAYTKSYIHKESEQTLILCLKRLNELERNKKVAKLSQYIYELQQLAKCKVAYNVLKQIKLFQNLFERVNTQIGTESLSPSLLLSVAMSYKHLRLNKYTYFKNVLRAVCSNIRVYKKNKLTKLVAPEGRAIESSEDYKYTVELISKAGKQRRNGRRINMLNVVTNLLNNSSLSYVLYAYSTMFCSPNEYVLYMCKYILLNSSMLNHLDMLCILHFLRKTNVKIRKGDIVVQRGEAAPARRGEAAPTRRGEPTTLGKPPPTKGEVNYSRSDWPASAQEREAIRGDCPTGAGGEAKLTVNHTSELKTRRGNDPYDEHRSTYLKLLRCLIHIMKKRGTHFCQKPSILIAILYHFYKLNLVPIEIFYSFHNRIKREIKNVEVKSVALYLHILSDIQFDLRYYKCLYRHLTLVFEGGERQFDLLSVCLSFYSLARNRHYDECFVRACLELFRRHAHNLNDVNITHVVHTMGKLNVSDEDLLHKLCEVVARRMDSISPLNLSLIVLSLSKLKYQNGDFYRTCVQKGKELLAAFTDKQLVVFTYGLLLTQTFDYPFVEMFFRQYIRIGNTCNGRRRQMLGTICYCLCVERPSFLEKFPLSVNTFLKKNLHFVQEKEAGKMHEEVASILRYLRVDRFEILKRKHPYVFDISIGGGTSERELFVDFLLPRKLLRNSSSLSGFHQMKKRHMALLNVHLFHLDVGSYMGLPSMQDKVTFVRRFLREVCRYDLNRLDDAERGNREEIVNLVRLGEAVAQVGSLAYTGGSLAYTQVARPSAAQGESPPIKNRDYRIFPSCAKVQNAKKGLLKGHPARVNYEEPFKKRNQIFLHIDEEKLLSGGGLDSPESSTDYAPRLAPRLAPCMGAHLAACMAVPPGGTHDGCTQVKHPSPKKETLLFGRKCHGLNKYEYVDERSGKIVVTRGCGVGG</sequence>
<feature type="compositionally biased region" description="Basic and acidic residues" evidence="1">
    <location>
        <begin position="306"/>
        <end position="319"/>
    </location>
</feature>
<dbReference type="AlphaFoldDB" id="A0A0J9WCM8"/>
<evidence type="ECO:0000313" key="2">
    <source>
        <dbReference type="EMBL" id="KMZ98648.1"/>
    </source>
</evidence>
<feature type="region of interest" description="Disordered" evidence="1">
    <location>
        <begin position="303"/>
        <end position="338"/>
    </location>
</feature>
<dbReference type="Proteomes" id="UP000053239">
    <property type="component" value="Unassembled WGS sequence"/>
</dbReference>
<dbReference type="EMBL" id="KQ235450">
    <property type="protein sequence ID" value="KMZ98648.1"/>
    <property type="molecule type" value="Genomic_DNA"/>
</dbReference>
<proteinExistence type="predicted"/>
<evidence type="ECO:0008006" key="4">
    <source>
        <dbReference type="Google" id="ProtNLM"/>
    </source>
</evidence>
<accession>A0A0J9WCM8</accession>
<organism evidence="2 3">
    <name type="scientific">Plasmodium vivax North Korean</name>
    <dbReference type="NCBI Taxonomy" id="1035514"/>
    <lineage>
        <taxon>Eukaryota</taxon>
        <taxon>Sar</taxon>
        <taxon>Alveolata</taxon>
        <taxon>Apicomplexa</taxon>
        <taxon>Aconoidasida</taxon>
        <taxon>Haemosporida</taxon>
        <taxon>Plasmodiidae</taxon>
        <taxon>Plasmodium</taxon>
        <taxon>Plasmodium (Plasmodium)</taxon>
    </lineage>
</organism>